<accession>A0ABT6YEG1</accession>
<dbReference type="RefSeq" id="WP_283346174.1">
    <property type="nucleotide sequence ID" value="NZ_JASHIF010000023.1"/>
</dbReference>
<organism evidence="1 2">
    <name type="scientific">Flectobacillus roseus</name>
    <dbReference type="NCBI Taxonomy" id="502259"/>
    <lineage>
        <taxon>Bacteria</taxon>
        <taxon>Pseudomonadati</taxon>
        <taxon>Bacteroidota</taxon>
        <taxon>Cytophagia</taxon>
        <taxon>Cytophagales</taxon>
        <taxon>Flectobacillaceae</taxon>
        <taxon>Flectobacillus</taxon>
    </lineage>
</organism>
<dbReference type="Proteomes" id="UP001236507">
    <property type="component" value="Unassembled WGS sequence"/>
</dbReference>
<dbReference type="SUPFAM" id="SSF101386">
    <property type="entry name" value="all-alpha NTP pyrophosphatases"/>
    <property type="match status" value="1"/>
</dbReference>
<dbReference type="InterPro" id="IPR052555">
    <property type="entry name" value="dCTP_Pyrophosphatase"/>
</dbReference>
<gene>
    <name evidence="1" type="ORF">QM524_21555</name>
</gene>
<dbReference type="CDD" id="cd11537">
    <property type="entry name" value="NTP-PPase_RS21-C6_like"/>
    <property type="match status" value="1"/>
</dbReference>
<evidence type="ECO:0000313" key="2">
    <source>
        <dbReference type="Proteomes" id="UP001236507"/>
    </source>
</evidence>
<dbReference type="InterPro" id="IPR025984">
    <property type="entry name" value="DCTPP"/>
</dbReference>
<dbReference type="PANTHER" id="PTHR46523:SF1">
    <property type="entry name" value="DCTP PYROPHOSPHATASE 1"/>
    <property type="match status" value="1"/>
</dbReference>
<dbReference type="PIRSF" id="PIRSF029826">
    <property type="entry name" value="UCP029826_pph"/>
    <property type="match status" value="1"/>
</dbReference>
<evidence type="ECO:0000313" key="1">
    <source>
        <dbReference type="EMBL" id="MDI9861822.1"/>
    </source>
</evidence>
<dbReference type="EMBL" id="JASHIF010000023">
    <property type="protein sequence ID" value="MDI9861822.1"/>
    <property type="molecule type" value="Genomic_DNA"/>
</dbReference>
<comment type="caution">
    <text evidence="1">The sequence shown here is derived from an EMBL/GenBank/DDBJ whole genome shotgun (WGS) entry which is preliminary data.</text>
</comment>
<protein>
    <submittedName>
        <fullName evidence="1">Nucleotide pyrophosphohydrolase</fullName>
    </submittedName>
</protein>
<name>A0ABT6YEG1_9BACT</name>
<sequence length="114" mass="13374">MTTNSQSDIQEIIQQILKFRDERDWAQFHDARNLAMCLNVEASELLEVFLWKNPEEAKIEKIEEELADVFYAAFLLAEKYGFDVKEIIEKKLAKNAEKYPIEKALGSNKKYDEL</sequence>
<dbReference type="Pfam" id="PF12643">
    <property type="entry name" value="MazG-like"/>
    <property type="match status" value="1"/>
</dbReference>
<dbReference type="PANTHER" id="PTHR46523">
    <property type="entry name" value="DCTP PYROPHOSPHATASE 1"/>
    <property type="match status" value="1"/>
</dbReference>
<dbReference type="Gene3D" id="1.10.287.1080">
    <property type="entry name" value="MazG-like"/>
    <property type="match status" value="1"/>
</dbReference>
<proteinExistence type="predicted"/>
<keyword evidence="2" id="KW-1185">Reference proteome</keyword>
<reference evidence="1 2" key="1">
    <citation type="submission" date="2023-05" db="EMBL/GenBank/DDBJ databases">
        <title>Novel species of genus Flectobacillus isolated from stream in China.</title>
        <authorList>
            <person name="Lu H."/>
        </authorList>
    </citation>
    <scope>NUCLEOTIDE SEQUENCE [LARGE SCALE GENOMIC DNA]</scope>
    <source>
        <strain evidence="1 2">KCTC 42575</strain>
    </source>
</reference>